<sequence length="32" mass="3558">MDFLNRTGMVILLICLSMSSVMANQNRPELCG</sequence>
<dbReference type="Proteomes" id="UP000182814">
    <property type="component" value="Chromosome I"/>
</dbReference>
<gene>
    <name evidence="1" type="ORF">SAMN04490191_4797</name>
</gene>
<proteinExistence type="predicted"/>
<evidence type="ECO:0000313" key="2">
    <source>
        <dbReference type="Proteomes" id="UP000182814"/>
    </source>
</evidence>
<keyword evidence="2" id="KW-1185">Reference proteome</keyword>
<protein>
    <submittedName>
        <fullName evidence="1">Uncharacterized protein</fullName>
    </submittedName>
</protein>
<dbReference type="EMBL" id="LT629746">
    <property type="protein sequence ID" value="SDT50047.1"/>
    <property type="molecule type" value="Genomic_DNA"/>
</dbReference>
<evidence type="ECO:0000313" key="1">
    <source>
        <dbReference type="EMBL" id="SDT50047.1"/>
    </source>
</evidence>
<reference evidence="2" key="1">
    <citation type="submission" date="2016-10" db="EMBL/GenBank/DDBJ databases">
        <authorList>
            <person name="Varghese N."/>
            <person name="Submissions S."/>
        </authorList>
    </citation>
    <scope>NUCLEOTIDE SEQUENCE [LARGE SCALE GENOMIC DNA]</scope>
    <source>
        <strain evidence="2">BS3782</strain>
    </source>
</reference>
<accession>A0A1H2AW84</accession>
<dbReference type="AlphaFoldDB" id="A0A1H2AW84"/>
<name>A0A1H2AW84_9PSED</name>
<organism evidence="1 2">
    <name type="scientific">Pseudomonas lini</name>
    <dbReference type="NCBI Taxonomy" id="163011"/>
    <lineage>
        <taxon>Bacteria</taxon>
        <taxon>Pseudomonadati</taxon>
        <taxon>Pseudomonadota</taxon>
        <taxon>Gammaproteobacteria</taxon>
        <taxon>Pseudomonadales</taxon>
        <taxon>Pseudomonadaceae</taxon>
        <taxon>Pseudomonas</taxon>
    </lineage>
</organism>